<keyword evidence="5 7" id="KW-1133">Transmembrane helix</keyword>
<feature type="transmembrane region" description="Helical" evidence="7">
    <location>
        <begin position="69"/>
        <end position="88"/>
    </location>
</feature>
<feature type="transmembrane region" description="Helical" evidence="7">
    <location>
        <begin position="205"/>
        <end position="225"/>
    </location>
</feature>
<evidence type="ECO:0000256" key="7">
    <source>
        <dbReference type="SAM" id="Phobius"/>
    </source>
</evidence>
<feature type="transmembrane region" description="Helical" evidence="7">
    <location>
        <begin position="276"/>
        <end position="297"/>
    </location>
</feature>
<keyword evidence="9" id="KW-1185">Reference proteome</keyword>
<feature type="transmembrane region" description="Helical" evidence="7">
    <location>
        <begin position="246"/>
        <end position="270"/>
    </location>
</feature>
<feature type="transmembrane region" description="Helical" evidence="7">
    <location>
        <begin position="30"/>
        <end position="49"/>
    </location>
</feature>
<dbReference type="EMBL" id="JAVDYJ010000001">
    <property type="protein sequence ID" value="MDR7347992.1"/>
    <property type="molecule type" value="Genomic_DNA"/>
</dbReference>
<dbReference type="Proteomes" id="UP001183794">
    <property type="component" value="Unassembled WGS sequence"/>
</dbReference>
<proteinExistence type="inferred from homology"/>
<keyword evidence="3" id="KW-1003">Cell membrane</keyword>
<dbReference type="PANTHER" id="PTHR30250:SF10">
    <property type="entry name" value="LIPOPOLYSACCHARIDE BIOSYNTHESIS PROTEIN WZXC"/>
    <property type="match status" value="1"/>
</dbReference>
<evidence type="ECO:0000256" key="1">
    <source>
        <dbReference type="ARBA" id="ARBA00004651"/>
    </source>
</evidence>
<evidence type="ECO:0000313" key="9">
    <source>
        <dbReference type="Proteomes" id="UP001183794"/>
    </source>
</evidence>
<feature type="transmembrane region" description="Helical" evidence="7">
    <location>
        <begin position="168"/>
        <end position="193"/>
    </location>
</feature>
<evidence type="ECO:0000256" key="6">
    <source>
        <dbReference type="ARBA" id="ARBA00023136"/>
    </source>
</evidence>
<name>A0ABU2B325_9MICC</name>
<keyword evidence="6 7" id="KW-0472">Membrane</keyword>
<feature type="transmembrane region" description="Helical" evidence="7">
    <location>
        <begin position="100"/>
        <end position="119"/>
    </location>
</feature>
<comment type="similarity">
    <text evidence="2">Belongs to the polysaccharide synthase family.</text>
</comment>
<evidence type="ECO:0000256" key="3">
    <source>
        <dbReference type="ARBA" id="ARBA00022475"/>
    </source>
</evidence>
<evidence type="ECO:0000256" key="2">
    <source>
        <dbReference type="ARBA" id="ARBA00007430"/>
    </source>
</evidence>
<gene>
    <name evidence="8" type="ORF">J2S62_002249</name>
</gene>
<evidence type="ECO:0000313" key="8">
    <source>
        <dbReference type="EMBL" id="MDR7347992.1"/>
    </source>
</evidence>
<sequence length="378" mass="40930">MSISSIVAPAVALKFDTAALVGSTNRETRGIVTIALFSTLVISSAWAVISGLLSDVFIDGEPPAYMELWVFGITLLTGLFAVFSQLALRERRYIKVASRTVLQAVGTSSSQISFGVLSLGQVGLLAGYLIGRFVGLLALVPVVKKYLGKHTLREMSLSFRYYWRFPLVFAPSALINAAGSQLPLLTLTALYGLDFAGQLGMAERIISIPIGLVGASIGQMFMAEIARMRREQSFAYLRFFLRLSSFLLCVGILGFGALAIGAPWLVPIALGHDWNAAVPLIQILAVTSTIRLIAIPVARAISVFQRAKANVVIDIIRITLMAVAIYVVHEFPLSETGAVWLLYGTLAVVYVITWLYVLILLRAASKDTVRKSSTSLPT</sequence>
<comment type="caution">
    <text evidence="8">The sequence shown here is derived from an EMBL/GenBank/DDBJ whole genome shotgun (WGS) entry which is preliminary data.</text>
</comment>
<accession>A0ABU2B325</accession>
<keyword evidence="4 7" id="KW-0812">Transmembrane</keyword>
<feature type="transmembrane region" description="Helical" evidence="7">
    <location>
        <begin position="125"/>
        <end position="147"/>
    </location>
</feature>
<evidence type="ECO:0000256" key="5">
    <source>
        <dbReference type="ARBA" id="ARBA00022989"/>
    </source>
</evidence>
<comment type="subcellular location">
    <subcellularLocation>
        <location evidence="1">Cell membrane</location>
        <topology evidence="1">Multi-pass membrane protein</topology>
    </subcellularLocation>
</comment>
<dbReference type="InterPro" id="IPR050833">
    <property type="entry name" value="Poly_Biosynth_Transport"/>
</dbReference>
<evidence type="ECO:0000256" key="4">
    <source>
        <dbReference type="ARBA" id="ARBA00022692"/>
    </source>
</evidence>
<feature type="transmembrane region" description="Helical" evidence="7">
    <location>
        <begin position="340"/>
        <end position="361"/>
    </location>
</feature>
<protein>
    <submittedName>
        <fullName evidence="8">O-antigen/teichoic acid export membrane protein</fullName>
    </submittedName>
</protein>
<reference evidence="8 9" key="1">
    <citation type="submission" date="2023-07" db="EMBL/GenBank/DDBJ databases">
        <title>Sequencing the genomes of 1000 actinobacteria strains.</title>
        <authorList>
            <person name="Klenk H.-P."/>
        </authorList>
    </citation>
    <scope>NUCLEOTIDE SEQUENCE [LARGE SCALE GENOMIC DNA]</scope>
    <source>
        <strain evidence="8 9">DSM 22966</strain>
    </source>
</reference>
<feature type="transmembrane region" description="Helical" evidence="7">
    <location>
        <begin position="309"/>
        <end position="328"/>
    </location>
</feature>
<dbReference type="PANTHER" id="PTHR30250">
    <property type="entry name" value="PST FAMILY PREDICTED COLANIC ACID TRANSPORTER"/>
    <property type="match status" value="1"/>
</dbReference>
<dbReference type="RefSeq" id="WP_310174752.1">
    <property type="nucleotide sequence ID" value="NZ_BAABHE010000002.1"/>
</dbReference>
<organism evidence="8 9">
    <name type="scientific">Enteractinococcus fodinae</name>
    <dbReference type="NCBI Taxonomy" id="684663"/>
    <lineage>
        <taxon>Bacteria</taxon>
        <taxon>Bacillati</taxon>
        <taxon>Actinomycetota</taxon>
        <taxon>Actinomycetes</taxon>
        <taxon>Micrococcales</taxon>
        <taxon>Micrococcaceae</taxon>
    </lineage>
</organism>